<reference evidence="2" key="1">
    <citation type="submission" date="2022-10" db="EMBL/GenBank/DDBJ databases">
        <title>The complete genomes of actinobacterial strains from the NBC collection.</title>
        <authorList>
            <person name="Joergensen T.S."/>
            <person name="Alvarez Arevalo M."/>
            <person name="Sterndorff E.B."/>
            <person name="Faurdal D."/>
            <person name="Vuksanovic O."/>
            <person name="Mourched A.-S."/>
            <person name="Charusanti P."/>
            <person name="Shaw S."/>
            <person name="Blin K."/>
            <person name="Weber T."/>
        </authorList>
    </citation>
    <scope>NUCLEOTIDE SEQUENCE [LARGE SCALE GENOMIC DNA]</scope>
    <source>
        <strain evidence="2">NBC 01686</strain>
    </source>
</reference>
<proteinExistence type="predicted"/>
<evidence type="ECO:0008006" key="3">
    <source>
        <dbReference type="Google" id="ProtNLM"/>
    </source>
</evidence>
<feature type="region of interest" description="Disordered" evidence="1">
    <location>
        <begin position="134"/>
        <end position="156"/>
    </location>
</feature>
<dbReference type="EMBL" id="CP109207">
    <property type="protein sequence ID" value="WUU53525.1"/>
    <property type="molecule type" value="Genomic_DNA"/>
</dbReference>
<gene>
    <name evidence="2" type="ORF">OIE82_10420</name>
</gene>
<protein>
    <recommendedName>
        <fullName evidence="3">DUF222 domain-containing protein</fullName>
    </recommendedName>
</protein>
<organism evidence="2">
    <name type="scientific">Streptomyces althioticus</name>
    <dbReference type="NCBI Taxonomy" id="83380"/>
    <lineage>
        <taxon>Bacteria</taxon>
        <taxon>Bacillati</taxon>
        <taxon>Actinomycetota</taxon>
        <taxon>Actinomycetes</taxon>
        <taxon>Kitasatosporales</taxon>
        <taxon>Streptomycetaceae</taxon>
        <taxon>Streptomyces</taxon>
        <taxon>Streptomyces althioticus group</taxon>
    </lineage>
</organism>
<accession>A0ABZ1Y218</accession>
<sequence>MNHVLCGLAANVSLPSELVDRLIAVADEEIAADLTDRADLSHAQAVALASRVGESAARLAHAGRLTAGRRLDLVRRRPTARKALREIATHPRASAPALLACLADPRARPLAAAHAALPPPVVEQLLTDADRRVAEAAAGNPSASSTPGRRPRCPSV</sequence>
<name>A0ABZ1Y218_9ACTN</name>
<dbReference type="RefSeq" id="WP_370404802.1">
    <property type="nucleotide sequence ID" value="NZ_CP109207.1"/>
</dbReference>
<evidence type="ECO:0000256" key="1">
    <source>
        <dbReference type="SAM" id="MobiDB-lite"/>
    </source>
</evidence>
<evidence type="ECO:0000313" key="2">
    <source>
        <dbReference type="EMBL" id="WUU53525.1"/>
    </source>
</evidence>